<accession>A0ABY7URR2</accession>
<dbReference type="PANTHER" id="PTHR30006">
    <property type="entry name" value="THIAMINE-BINDING PERIPLASMIC PROTEIN-RELATED"/>
    <property type="match status" value="1"/>
</dbReference>
<dbReference type="Proteomes" id="UP001216899">
    <property type="component" value="Chromosome"/>
</dbReference>
<dbReference type="Gene3D" id="3.40.190.10">
    <property type="entry name" value="Periplasmic binding protein-like II"/>
    <property type="match status" value="2"/>
</dbReference>
<organism evidence="3 4">
    <name type="scientific">Paracoccus marcusii</name>
    <dbReference type="NCBI Taxonomy" id="59779"/>
    <lineage>
        <taxon>Bacteria</taxon>
        <taxon>Pseudomonadati</taxon>
        <taxon>Pseudomonadota</taxon>
        <taxon>Alphaproteobacteria</taxon>
        <taxon>Rhodobacterales</taxon>
        <taxon>Paracoccaceae</taxon>
        <taxon>Paracoccus</taxon>
    </lineage>
</organism>
<dbReference type="RefSeq" id="WP_273742717.1">
    <property type="nucleotide sequence ID" value="NZ_CP117466.1"/>
</dbReference>
<evidence type="ECO:0000256" key="1">
    <source>
        <dbReference type="ARBA" id="ARBA00022729"/>
    </source>
</evidence>
<evidence type="ECO:0000313" key="3">
    <source>
        <dbReference type="EMBL" id="WDA11473.1"/>
    </source>
</evidence>
<keyword evidence="1 2" id="KW-0732">Signal</keyword>
<feature type="chain" id="PRO_5046605150" evidence="2">
    <location>
        <begin position="25"/>
        <end position="363"/>
    </location>
</feature>
<proteinExistence type="predicted"/>
<dbReference type="PANTHER" id="PTHR30006:SF25">
    <property type="entry name" value="PHOSPHOGLYCERATE TRANSPORT REGULATORY PROTEIN PGTC"/>
    <property type="match status" value="1"/>
</dbReference>
<feature type="signal peptide" evidence="2">
    <location>
        <begin position="1"/>
        <end position="24"/>
    </location>
</feature>
<evidence type="ECO:0000313" key="4">
    <source>
        <dbReference type="Proteomes" id="UP001216899"/>
    </source>
</evidence>
<evidence type="ECO:0000256" key="2">
    <source>
        <dbReference type="SAM" id="SignalP"/>
    </source>
</evidence>
<reference evidence="3 4" key="1">
    <citation type="submission" date="2023-02" db="EMBL/GenBank/DDBJ databases">
        <title>Whole genome sequenc of Paracoccus marcusii MBLB0836.</title>
        <authorList>
            <person name="Seo M.-J."/>
            <person name="Cho E.-S."/>
            <person name="Hwang C.Y."/>
        </authorList>
    </citation>
    <scope>NUCLEOTIDE SEQUENCE [LARGE SCALE GENOMIC DNA]</scope>
    <source>
        <strain evidence="3 4">MBLB0836</strain>
    </source>
</reference>
<dbReference type="SUPFAM" id="SSF53850">
    <property type="entry name" value="Periplasmic binding protein-like II"/>
    <property type="match status" value="1"/>
</dbReference>
<dbReference type="EMBL" id="CP117466">
    <property type="protein sequence ID" value="WDA11473.1"/>
    <property type="molecule type" value="Genomic_DNA"/>
</dbReference>
<name>A0ABY7URR2_9RHOB</name>
<sequence length="363" mass="39472">MLVRMIPRLSCVALILSVIAGAAAADTLRFPAPSGAQDQPLRLYMSLDEDLARPLIQGFQALNPDIAVEYQDLLTGQIFARITEETDAGGTTADLAFSSAMDLQIKLANDGYAQAVATPSSADWPRWANWRDTAYAITFEPAVLVYHKPSFRDRQPPATRFELLDWLDHGGAAVQGRIGTYDIALSGVGYLFLARDQEHFFDIWNLGQAMGRAGVQQFATSREILERVADGRLAVGYNILGSYAADWARQEPDVGLLLPRDFTVVVSRVALVPRAAARPDLGAAFLAFLMSREGQTILAEELRLPAVSLEVSSGADGMPPALGAQLRPVAISPGLLAYLDQSRRARLIARWQQALSPPEPGQE</sequence>
<protein>
    <submittedName>
        <fullName evidence="3">ABC transporter substrate-binding protein</fullName>
    </submittedName>
</protein>
<keyword evidence="4" id="KW-1185">Reference proteome</keyword>
<gene>
    <name evidence="3" type="ORF">PRL19_09090</name>
</gene>
<dbReference type="Pfam" id="PF13531">
    <property type="entry name" value="SBP_bac_11"/>
    <property type="match status" value="1"/>
</dbReference>